<dbReference type="HOGENOM" id="CLU_098016_1_0_1"/>
<dbReference type="InParanoid" id="A0A0D0D4S7"/>
<feature type="region of interest" description="Disordered" evidence="1">
    <location>
        <begin position="51"/>
        <end position="73"/>
    </location>
</feature>
<gene>
    <name evidence="2" type="ORF">PAXRUDRAFT_19384</name>
</gene>
<keyword evidence="3" id="KW-1185">Reference proteome</keyword>
<sequence length="200" mass="22163">MSTKSYRSQFDMEAKSNAAGRVRFDDNIMEIDPPSSLDHFLPHSLPSQISSWDFSTPRGSTRELPDSPEFQPPPIPTVLIATFTEDFRSIRFPTPLVISNSLDFPTPPLLPEDDMLSFTSPLQSPSASQTPIIPFMGAELPPPPPVPSSSLGHIPTWGSLSQERLQSILRTFYDWLPTTEGDLSVEESAHLEYCGFISIA</sequence>
<reference evidence="2 3" key="1">
    <citation type="submission" date="2014-04" db="EMBL/GenBank/DDBJ databases">
        <authorList>
            <consortium name="DOE Joint Genome Institute"/>
            <person name="Kuo A."/>
            <person name="Kohler A."/>
            <person name="Jargeat P."/>
            <person name="Nagy L.G."/>
            <person name="Floudas D."/>
            <person name="Copeland A."/>
            <person name="Barry K.W."/>
            <person name="Cichocki N."/>
            <person name="Veneault-Fourrey C."/>
            <person name="LaButti K."/>
            <person name="Lindquist E.A."/>
            <person name="Lipzen A."/>
            <person name="Lundell T."/>
            <person name="Morin E."/>
            <person name="Murat C."/>
            <person name="Sun H."/>
            <person name="Tunlid A."/>
            <person name="Henrissat B."/>
            <person name="Grigoriev I.V."/>
            <person name="Hibbett D.S."/>
            <person name="Martin F."/>
            <person name="Nordberg H.P."/>
            <person name="Cantor M.N."/>
            <person name="Hua S.X."/>
        </authorList>
    </citation>
    <scope>NUCLEOTIDE SEQUENCE [LARGE SCALE GENOMIC DNA]</scope>
    <source>
        <strain evidence="2 3">Ve08.2h10</strain>
    </source>
</reference>
<dbReference type="Proteomes" id="UP000054538">
    <property type="component" value="Unassembled WGS sequence"/>
</dbReference>
<organism evidence="2 3">
    <name type="scientific">Paxillus rubicundulus Ve08.2h10</name>
    <dbReference type="NCBI Taxonomy" id="930991"/>
    <lineage>
        <taxon>Eukaryota</taxon>
        <taxon>Fungi</taxon>
        <taxon>Dikarya</taxon>
        <taxon>Basidiomycota</taxon>
        <taxon>Agaricomycotina</taxon>
        <taxon>Agaricomycetes</taxon>
        <taxon>Agaricomycetidae</taxon>
        <taxon>Boletales</taxon>
        <taxon>Paxilineae</taxon>
        <taxon>Paxillaceae</taxon>
        <taxon>Paxillus</taxon>
    </lineage>
</organism>
<proteinExistence type="predicted"/>
<dbReference type="AlphaFoldDB" id="A0A0D0D4S7"/>
<name>A0A0D0D4S7_9AGAM</name>
<dbReference type="EMBL" id="KN828438">
    <property type="protein sequence ID" value="KIK74974.1"/>
    <property type="molecule type" value="Genomic_DNA"/>
</dbReference>
<evidence type="ECO:0000256" key="1">
    <source>
        <dbReference type="SAM" id="MobiDB-lite"/>
    </source>
</evidence>
<accession>A0A0D0D4S7</accession>
<reference evidence="3" key="2">
    <citation type="submission" date="2015-01" db="EMBL/GenBank/DDBJ databases">
        <title>Evolutionary Origins and Diversification of the Mycorrhizal Mutualists.</title>
        <authorList>
            <consortium name="DOE Joint Genome Institute"/>
            <consortium name="Mycorrhizal Genomics Consortium"/>
            <person name="Kohler A."/>
            <person name="Kuo A."/>
            <person name="Nagy L.G."/>
            <person name="Floudas D."/>
            <person name="Copeland A."/>
            <person name="Barry K.W."/>
            <person name="Cichocki N."/>
            <person name="Veneault-Fourrey C."/>
            <person name="LaButti K."/>
            <person name="Lindquist E.A."/>
            <person name="Lipzen A."/>
            <person name="Lundell T."/>
            <person name="Morin E."/>
            <person name="Murat C."/>
            <person name="Riley R."/>
            <person name="Ohm R."/>
            <person name="Sun H."/>
            <person name="Tunlid A."/>
            <person name="Henrissat B."/>
            <person name="Grigoriev I.V."/>
            <person name="Hibbett D.S."/>
            <person name="Martin F."/>
        </authorList>
    </citation>
    <scope>NUCLEOTIDE SEQUENCE [LARGE SCALE GENOMIC DNA]</scope>
    <source>
        <strain evidence="3">Ve08.2h10</strain>
    </source>
</reference>
<protein>
    <submittedName>
        <fullName evidence="2">Uncharacterized protein</fullName>
    </submittedName>
</protein>
<evidence type="ECO:0000313" key="3">
    <source>
        <dbReference type="Proteomes" id="UP000054538"/>
    </source>
</evidence>
<evidence type="ECO:0000313" key="2">
    <source>
        <dbReference type="EMBL" id="KIK74974.1"/>
    </source>
</evidence>